<accession>A0A381S6L8</accession>
<organism evidence="1">
    <name type="scientific">marine metagenome</name>
    <dbReference type="NCBI Taxonomy" id="408172"/>
    <lineage>
        <taxon>unclassified sequences</taxon>
        <taxon>metagenomes</taxon>
        <taxon>ecological metagenomes</taxon>
    </lineage>
</organism>
<protein>
    <submittedName>
        <fullName evidence="1">Uncharacterized protein</fullName>
    </submittedName>
</protein>
<feature type="non-terminal residue" evidence="1">
    <location>
        <position position="1"/>
    </location>
</feature>
<sequence length="23" mass="2590">VSGCLILAVGFIYLGYNWVDHIH</sequence>
<dbReference type="EMBL" id="UINC01002669">
    <property type="protein sequence ID" value="SUZ99104.1"/>
    <property type="molecule type" value="Genomic_DNA"/>
</dbReference>
<dbReference type="AlphaFoldDB" id="A0A381S6L8"/>
<proteinExistence type="predicted"/>
<gene>
    <name evidence="1" type="ORF">METZ01_LOCUS51958</name>
</gene>
<reference evidence="1" key="1">
    <citation type="submission" date="2018-05" db="EMBL/GenBank/DDBJ databases">
        <authorList>
            <person name="Lanie J.A."/>
            <person name="Ng W.-L."/>
            <person name="Kazmierczak K.M."/>
            <person name="Andrzejewski T.M."/>
            <person name="Davidsen T.M."/>
            <person name="Wayne K.J."/>
            <person name="Tettelin H."/>
            <person name="Glass J.I."/>
            <person name="Rusch D."/>
            <person name="Podicherti R."/>
            <person name="Tsui H.-C.T."/>
            <person name="Winkler M.E."/>
        </authorList>
    </citation>
    <scope>NUCLEOTIDE SEQUENCE</scope>
</reference>
<name>A0A381S6L8_9ZZZZ</name>
<evidence type="ECO:0000313" key="1">
    <source>
        <dbReference type="EMBL" id="SUZ99104.1"/>
    </source>
</evidence>